<dbReference type="Gene3D" id="3.40.50.880">
    <property type="match status" value="1"/>
</dbReference>
<organism evidence="2 3">
    <name type="scientific">Paenibacillus arenosi</name>
    <dbReference type="NCBI Taxonomy" id="2774142"/>
    <lineage>
        <taxon>Bacteria</taxon>
        <taxon>Bacillati</taxon>
        <taxon>Bacillota</taxon>
        <taxon>Bacilli</taxon>
        <taxon>Bacillales</taxon>
        <taxon>Paenibacillaceae</taxon>
        <taxon>Paenibacillus</taxon>
    </lineage>
</organism>
<feature type="domain" description="DJ-1/PfpI" evidence="1">
    <location>
        <begin position="20"/>
        <end position="205"/>
    </location>
</feature>
<evidence type="ECO:0000259" key="1">
    <source>
        <dbReference type="Pfam" id="PF01965"/>
    </source>
</evidence>
<evidence type="ECO:0000313" key="2">
    <source>
        <dbReference type="EMBL" id="MBD8500106.1"/>
    </source>
</evidence>
<dbReference type="Pfam" id="PF01965">
    <property type="entry name" value="DJ-1_PfpI"/>
    <property type="match status" value="1"/>
</dbReference>
<dbReference type="EMBL" id="JACYTN010000018">
    <property type="protein sequence ID" value="MBD8500106.1"/>
    <property type="molecule type" value="Genomic_DNA"/>
</dbReference>
<reference evidence="2 3" key="1">
    <citation type="submission" date="2020-09" db="EMBL/GenBank/DDBJ databases">
        <title>Paenibacillus sp. CAU 1523 isolated from sand of Haeundae Beach.</title>
        <authorList>
            <person name="Kim W."/>
        </authorList>
    </citation>
    <scope>NUCLEOTIDE SEQUENCE [LARGE SCALE GENOMIC DNA]</scope>
    <source>
        <strain evidence="2 3">CAU 1523</strain>
    </source>
</reference>
<dbReference type="PANTHER" id="PTHR43068:SF1">
    <property type="entry name" value="SLR1854 PROTEIN"/>
    <property type="match status" value="1"/>
</dbReference>
<evidence type="ECO:0000313" key="3">
    <source>
        <dbReference type="Proteomes" id="UP000634529"/>
    </source>
</evidence>
<protein>
    <submittedName>
        <fullName evidence="2">DJ-1/PfpI family protein</fullName>
    </submittedName>
</protein>
<gene>
    <name evidence="2" type="ORF">IFO66_17585</name>
</gene>
<dbReference type="InterPro" id="IPR029062">
    <property type="entry name" value="Class_I_gatase-like"/>
</dbReference>
<dbReference type="Proteomes" id="UP000634529">
    <property type="component" value="Unassembled WGS sequence"/>
</dbReference>
<comment type="caution">
    <text evidence="2">The sequence shown here is derived from an EMBL/GenBank/DDBJ whole genome shotgun (WGS) entry which is preliminary data.</text>
</comment>
<dbReference type="InterPro" id="IPR002818">
    <property type="entry name" value="DJ-1/PfpI"/>
</dbReference>
<proteinExistence type="predicted"/>
<name>A0ABR9B4I5_9BACL</name>
<dbReference type="SUPFAM" id="SSF52317">
    <property type="entry name" value="Class I glutamine amidotransferase-like"/>
    <property type="match status" value="1"/>
</dbReference>
<dbReference type="RefSeq" id="WP_192026448.1">
    <property type="nucleotide sequence ID" value="NZ_JACYTN010000018.1"/>
</dbReference>
<dbReference type="PANTHER" id="PTHR43068">
    <property type="entry name" value="SLR1854 PROTEIN"/>
    <property type="match status" value="1"/>
</dbReference>
<keyword evidence="3" id="KW-1185">Reference proteome</keyword>
<sequence>MNANNAQPGFYYAEGEIKGKIGVLIESHYDETEFRVFNSYFPSKGFEVEYISNLWGNEKLIFTGNDMTSQVAVQVDVSARKPTDYDGIILIGGYAMDRLRYEANPVQGQSNQAPAVQFLRESVKAMDEKELFVGTICHSLWLFCADPALLQGRSVTCSHNILYDVQNAGANVIFDGNQTSELIQDGHLITGKHPEVVNEFVKKFASSILLQEGSVITP</sequence>
<accession>A0ABR9B4I5</accession>